<evidence type="ECO:0000313" key="2">
    <source>
        <dbReference type="Proteomes" id="UP000307999"/>
    </source>
</evidence>
<dbReference type="Proteomes" id="UP000307999">
    <property type="component" value="Unassembled WGS sequence"/>
</dbReference>
<reference evidence="1 2" key="1">
    <citation type="submission" date="2019-04" db="EMBL/GenBank/DDBJ databases">
        <title>Thalassotalea guangxiensis sp. nov., isolated from sediment of the coastal wetland.</title>
        <authorList>
            <person name="Zheng S."/>
            <person name="Zhang D."/>
        </authorList>
    </citation>
    <scope>NUCLEOTIDE SEQUENCE [LARGE SCALE GENOMIC DNA]</scope>
    <source>
        <strain evidence="1 2">ZS-4</strain>
    </source>
</reference>
<evidence type="ECO:0000313" key="1">
    <source>
        <dbReference type="EMBL" id="TKB43183.1"/>
    </source>
</evidence>
<organism evidence="1 2">
    <name type="scientific">Thalassotalea mangrovi</name>
    <dbReference type="NCBI Taxonomy" id="2572245"/>
    <lineage>
        <taxon>Bacteria</taxon>
        <taxon>Pseudomonadati</taxon>
        <taxon>Pseudomonadota</taxon>
        <taxon>Gammaproteobacteria</taxon>
        <taxon>Alteromonadales</taxon>
        <taxon>Colwelliaceae</taxon>
        <taxon>Thalassotalea</taxon>
    </lineage>
</organism>
<proteinExistence type="predicted"/>
<sequence length="123" mass="14095">MSFKQMLTCAITCVFLWGCGHGYEGEYQIKSASKNEFLDAFADAIQVPNIVIGEDYIEKEGKRTYYDEVTVRERGEEQYLVFRRGKEEQVWKIIDDNTLQQGKGLLGITLNKVTENNLQTTEG</sequence>
<dbReference type="EMBL" id="SWDB01000041">
    <property type="protein sequence ID" value="TKB43183.1"/>
    <property type="molecule type" value="Genomic_DNA"/>
</dbReference>
<gene>
    <name evidence="1" type="ORF">E8M12_15615</name>
</gene>
<dbReference type="AlphaFoldDB" id="A0A4U1B1F5"/>
<accession>A0A4U1B1F5</accession>
<protein>
    <submittedName>
        <fullName evidence="1">Uncharacterized protein</fullName>
    </submittedName>
</protein>
<dbReference type="OrthoDB" id="5918947at2"/>
<comment type="caution">
    <text evidence="1">The sequence shown here is derived from an EMBL/GenBank/DDBJ whole genome shotgun (WGS) entry which is preliminary data.</text>
</comment>
<dbReference type="RefSeq" id="WP_136737203.1">
    <property type="nucleotide sequence ID" value="NZ_SWDB01000041.1"/>
</dbReference>
<keyword evidence="2" id="KW-1185">Reference proteome</keyword>
<name>A0A4U1B1F5_9GAMM</name>